<dbReference type="PROSITE" id="PS51257">
    <property type="entry name" value="PROKAR_LIPOPROTEIN"/>
    <property type="match status" value="1"/>
</dbReference>
<evidence type="ECO:0008006" key="4">
    <source>
        <dbReference type="Google" id="ProtNLM"/>
    </source>
</evidence>
<keyword evidence="3" id="KW-1185">Reference proteome</keyword>
<proteinExistence type="predicted"/>
<evidence type="ECO:0000256" key="1">
    <source>
        <dbReference type="SAM" id="Phobius"/>
    </source>
</evidence>
<sequence length="131" mass="14533">MSTTRRRKYALIPLVIIAAGGCLALGWWQWTRYESTSGSFQNLGYALQWPAFAGFCIYAYRKFVRYEEAPPQQPAAAAAVTEIPAGLLPERPTAATQSAVQDPALREYNAYLAELAKADEANDHHQNRTAI</sequence>
<comment type="caution">
    <text evidence="2">The sequence shown here is derived from an EMBL/GenBank/DDBJ whole genome shotgun (WGS) entry which is preliminary data.</text>
</comment>
<feature type="transmembrane region" description="Helical" evidence="1">
    <location>
        <begin position="42"/>
        <end position="60"/>
    </location>
</feature>
<accession>A0ABS9YV29</accession>
<keyword evidence="1" id="KW-0472">Membrane</keyword>
<keyword evidence="1" id="KW-0812">Transmembrane</keyword>
<protein>
    <recommendedName>
        <fullName evidence="4">Lipoprotein LprD</fullName>
    </recommendedName>
</protein>
<name>A0ABS9YV29_9MYCO</name>
<dbReference type="EMBL" id="JAIVFL010000001">
    <property type="protein sequence ID" value="MCI4675080.1"/>
    <property type="molecule type" value="Genomic_DNA"/>
</dbReference>
<dbReference type="RefSeq" id="WP_243071438.1">
    <property type="nucleotide sequence ID" value="NZ_JAIVFL010000001.1"/>
</dbReference>
<evidence type="ECO:0000313" key="2">
    <source>
        <dbReference type="EMBL" id="MCI4675080.1"/>
    </source>
</evidence>
<keyword evidence="1" id="KW-1133">Transmembrane helix</keyword>
<organism evidence="2 3">
    <name type="scientific">Candidatus Mycolicibacterium alkanivorans</name>
    <dbReference type="NCBI Taxonomy" id="2954114"/>
    <lineage>
        <taxon>Bacteria</taxon>
        <taxon>Bacillati</taxon>
        <taxon>Actinomycetota</taxon>
        <taxon>Actinomycetes</taxon>
        <taxon>Mycobacteriales</taxon>
        <taxon>Mycobacteriaceae</taxon>
        <taxon>Mycolicibacterium</taxon>
    </lineage>
</organism>
<evidence type="ECO:0000313" key="3">
    <source>
        <dbReference type="Proteomes" id="UP001139068"/>
    </source>
</evidence>
<gene>
    <name evidence="2" type="ORF">K9U37_09340</name>
</gene>
<feature type="transmembrane region" description="Helical" evidence="1">
    <location>
        <begin position="9"/>
        <end position="30"/>
    </location>
</feature>
<reference evidence="2" key="1">
    <citation type="journal article" date="2022" name="ISME J.">
        <title>Identification of active gaseous-alkane degraders at natural gas seeps.</title>
        <authorList>
            <person name="Farhan Ul Haque M."/>
            <person name="Hernandez M."/>
            <person name="Crombie A.T."/>
            <person name="Murrell J.C."/>
        </authorList>
    </citation>
    <scope>NUCLEOTIDE SEQUENCE</scope>
    <source>
        <strain evidence="2">ANDR5</strain>
    </source>
</reference>
<dbReference type="Proteomes" id="UP001139068">
    <property type="component" value="Unassembled WGS sequence"/>
</dbReference>